<reference evidence="2" key="1">
    <citation type="journal article" date="2021" name="PeerJ">
        <title>Extensive microbial diversity within the chicken gut microbiome revealed by metagenomics and culture.</title>
        <authorList>
            <person name="Gilroy R."/>
            <person name="Ravi A."/>
            <person name="Getino M."/>
            <person name="Pursley I."/>
            <person name="Horton D.L."/>
            <person name="Alikhan N.F."/>
            <person name="Baker D."/>
            <person name="Gharbi K."/>
            <person name="Hall N."/>
            <person name="Watson M."/>
            <person name="Adriaenssens E.M."/>
            <person name="Foster-Nyarko E."/>
            <person name="Jarju S."/>
            <person name="Secka A."/>
            <person name="Antonio M."/>
            <person name="Oren A."/>
            <person name="Chaudhuri R.R."/>
            <person name="La Ragione R."/>
            <person name="Hildebrand F."/>
            <person name="Pallen M.J."/>
        </authorList>
    </citation>
    <scope>NUCLEOTIDE SEQUENCE</scope>
    <source>
        <strain evidence="2">ChiBcolR8-3208</strain>
    </source>
</reference>
<dbReference type="AlphaFoldDB" id="A0A9D2LZ33"/>
<dbReference type="PANTHER" id="PTHR10587">
    <property type="entry name" value="GLYCOSYL TRANSFERASE-RELATED"/>
    <property type="match status" value="1"/>
</dbReference>
<dbReference type="Proteomes" id="UP000824214">
    <property type="component" value="Unassembled WGS sequence"/>
</dbReference>
<feature type="domain" description="NodB homology" evidence="1">
    <location>
        <begin position="9"/>
        <end position="266"/>
    </location>
</feature>
<reference evidence="2" key="2">
    <citation type="submission" date="2021-04" db="EMBL/GenBank/DDBJ databases">
        <authorList>
            <person name="Gilroy R."/>
        </authorList>
    </citation>
    <scope>NUCLEOTIDE SEQUENCE</scope>
    <source>
        <strain evidence="2">ChiBcolR8-3208</strain>
    </source>
</reference>
<comment type="caution">
    <text evidence="2">The sequence shown here is derived from an EMBL/GenBank/DDBJ whole genome shotgun (WGS) entry which is preliminary data.</text>
</comment>
<evidence type="ECO:0000313" key="3">
    <source>
        <dbReference type="Proteomes" id="UP000824214"/>
    </source>
</evidence>
<sequence>MEFTYPQGLKKALTFSYDDGREFDRRLVEIFNQHGLKGTFHLNSGTLGLHAPNGDFVAPGEVKELYQGHEVAVHTVSHLHPMSSPLSQVSREIAEDRKALEALTGGLVVGMSYPYGCYSDEVVAVAKAQGILYSRTTVATGEFHLPADFLRWHSTCHHGDPRLLDLGKKFLAAPDMGLSLMYVWGHSFEFAWGDSWHIIEDFAALMGGQDHVWYCTNIQLCRYVSAIRAVELSADGKLAYNPTGETLWYESNGQVSTLAPGECKAL</sequence>
<accession>A0A9D2LZ33</accession>
<dbReference type="PROSITE" id="PS51677">
    <property type="entry name" value="NODB"/>
    <property type="match status" value="1"/>
</dbReference>
<dbReference type="Gene3D" id="3.20.20.370">
    <property type="entry name" value="Glycoside hydrolase/deacetylase"/>
    <property type="match status" value="1"/>
</dbReference>
<gene>
    <name evidence="2" type="ORF">H9942_08070</name>
</gene>
<dbReference type="CDD" id="cd10967">
    <property type="entry name" value="CE4_GLA_like_6s"/>
    <property type="match status" value="1"/>
</dbReference>
<dbReference type="InterPro" id="IPR011330">
    <property type="entry name" value="Glyco_hydro/deAcase_b/a-brl"/>
</dbReference>
<evidence type="ECO:0000259" key="1">
    <source>
        <dbReference type="PROSITE" id="PS51677"/>
    </source>
</evidence>
<dbReference type="Pfam" id="PF01522">
    <property type="entry name" value="Polysacc_deac_1"/>
    <property type="match status" value="1"/>
</dbReference>
<organism evidence="2 3">
    <name type="scientific">Candidatus Acutalibacter ornithocaccae</name>
    <dbReference type="NCBI Taxonomy" id="2838416"/>
    <lineage>
        <taxon>Bacteria</taxon>
        <taxon>Bacillati</taxon>
        <taxon>Bacillota</taxon>
        <taxon>Clostridia</taxon>
        <taxon>Eubacteriales</taxon>
        <taxon>Acutalibacteraceae</taxon>
        <taxon>Acutalibacter</taxon>
    </lineage>
</organism>
<dbReference type="SUPFAM" id="SSF88713">
    <property type="entry name" value="Glycoside hydrolase/deacetylase"/>
    <property type="match status" value="1"/>
</dbReference>
<evidence type="ECO:0000313" key="2">
    <source>
        <dbReference type="EMBL" id="HJB38007.1"/>
    </source>
</evidence>
<dbReference type="GO" id="GO:0005975">
    <property type="term" value="P:carbohydrate metabolic process"/>
    <property type="evidence" value="ECO:0007669"/>
    <property type="project" value="InterPro"/>
</dbReference>
<dbReference type="InterPro" id="IPR050248">
    <property type="entry name" value="Polysacc_deacetylase_ArnD"/>
</dbReference>
<dbReference type="EMBL" id="DWXZ01000173">
    <property type="protein sequence ID" value="HJB38007.1"/>
    <property type="molecule type" value="Genomic_DNA"/>
</dbReference>
<dbReference type="InterPro" id="IPR002509">
    <property type="entry name" value="NODB_dom"/>
</dbReference>
<proteinExistence type="predicted"/>
<name>A0A9D2LZ33_9FIRM</name>
<protein>
    <submittedName>
        <fullName evidence="2">Polysaccharide deacetylase family protein</fullName>
    </submittedName>
</protein>
<dbReference type="GO" id="GO:0016810">
    <property type="term" value="F:hydrolase activity, acting on carbon-nitrogen (but not peptide) bonds"/>
    <property type="evidence" value="ECO:0007669"/>
    <property type="project" value="InterPro"/>
</dbReference>